<dbReference type="AlphaFoldDB" id="A0AA42QRH8"/>
<dbReference type="Pfam" id="PF04607">
    <property type="entry name" value="RelA_SpoT"/>
    <property type="match status" value="1"/>
</dbReference>
<dbReference type="Proteomes" id="UP001161567">
    <property type="component" value="Unassembled WGS sequence"/>
</dbReference>
<dbReference type="PANTHER" id="PTHR41773">
    <property type="entry name" value="GTP PYROPHOSPHATASE-RELATED"/>
    <property type="match status" value="1"/>
</dbReference>
<dbReference type="InterPro" id="IPR007685">
    <property type="entry name" value="RelA_SpoT"/>
</dbReference>
<dbReference type="CDD" id="cd05399">
    <property type="entry name" value="NT_Rel-Spo_like"/>
    <property type="match status" value="1"/>
</dbReference>
<dbReference type="RefSeq" id="WP_279746967.1">
    <property type="nucleotide sequence ID" value="NZ_JAOCIL010000001.1"/>
</dbReference>
<evidence type="ECO:0000313" key="4">
    <source>
        <dbReference type="Proteomes" id="UP001161567"/>
    </source>
</evidence>
<dbReference type="SUPFAM" id="SSF81301">
    <property type="entry name" value="Nucleotidyltransferase"/>
    <property type="match status" value="1"/>
</dbReference>
<dbReference type="SMART" id="SM00954">
    <property type="entry name" value="RelA_SpoT"/>
    <property type="match status" value="1"/>
</dbReference>
<feature type="domain" description="RelA/SpoT" evidence="2">
    <location>
        <begin position="46"/>
        <end position="171"/>
    </location>
</feature>
<dbReference type="InterPro" id="IPR043519">
    <property type="entry name" value="NT_sf"/>
</dbReference>
<proteinExistence type="predicted"/>
<comment type="caution">
    <text evidence="3">The sequence shown here is derived from an EMBL/GenBank/DDBJ whole genome shotgun (WGS) entry which is preliminary data.</text>
</comment>
<reference evidence="3" key="1">
    <citation type="submission" date="2022-09" db="EMBL/GenBank/DDBJ databases">
        <title>Intensive care unit water sources are persistently colonized with multi-drug resistant bacteria and are the site of extensive horizontal gene transfer of antibiotic resistance genes.</title>
        <authorList>
            <person name="Diorio-Toth L."/>
        </authorList>
    </citation>
    <scope>NUCLEOTIDE SEQUENCE</scope>
    <source>
        <strain evidence="3">GD03725</strain>
    </source>
</reference>
<dbReference type="PANTHER" id="PTHR41773:SF1">
    <property type="entry name" value="RELA_SPOT DOMAIN-CONTAINING PROTEIN"/>
    <property type="match status" value="1"/>
</dbReference>
<organism evidence="3 4">
    <name type="scientific">Acinetobacter johnsonii</name>
    <dbReference type="NCBI Taxonomy" id="40214"/>
    <lineage>
        <taxon>Bacteria</taxon>
        <taxon>Pseudomonadati</taxon>
        <taxon>Pseudomonadota</taxon>
        <taxon>Gammaproteobacteria</taxon>
        <taxon>Moraxellales</taxon>
        <taxon>Moraxellaceae</taxon>
        <taxon>Acinetobacter</taxon>
    </lineage>
</organism>
<accession>A0AA42QRH8</accession>
<feature type="coiled-coil region" evidence="1">
    <location>
        <begin position="186"/>
        <end position="213"/>
    </location>
</feature>
<evidence type="ECO:0000256" key="1">
    <source>
        <dbReference type="SAM" id="Coils"/>
    </source>
</evidence>
<sequence length="361" mass="42573">MTIKDSDLQHWYNNNRLKYDQLCLSVKNILENVLSQEKIALVGIHHRTKQFNSLKNKCLKKKYENTEMIMDISGIRIIALVEDDLKVISEIIENTFNIHKEDSIDKTNELGVDKFGYRSIHYICDLGSKRNDLEEYKDLKNLCFEIQIRTALSHAWAEIEHDRGYKLKGQLPNELKRRFNLLSGLLESADLEFNRLTREIKAYNATLKSSNEKQILDEEINKVSIINYLNKKLINSEFHLNPNDYSIESLQDEDSLFYKLLSYFNFHTINDIENVWSKNLSKITLETYKASKFLHYILDRVLQYEDLEKETLFYSERVGPIAADLEEYQDLCNKLGKDYVDHIYEKHSVFVIPEEAYSMPE</sequence>
<dbReference type="Gene3D" id="3.30.460.10">
    <property type="entry name" value="Beta Polymerase, domain 2"/>
    <property type="match status" value="1"/>
</dbReference>
<gene>
    <name evidence="3" type="ORF">N5I27_13755</name>
</gene>
<protein>
    <recommendedName>
        <fullName evidence="2">RelA/SpoT domain-containing protein</fullName>
    </recommendedName>
</protein>
<dbReference type="Gene3D" id="1.10.287.860">
    <property type="entry name" value="Nucleotidyltransferase"/>
    <property type="match status" value="1"/>
</dbReference>
<dbReference type="EMBL" id="JAOCIL010000001">
    <property type="protein sequence ID" value="MDH1439385.1"/>
    <property type="molecule type" value="Genomic_DNA"/>
</dbReference>
<evidence type="ECO:0000313" key="3">
    <source>
        <dbReference type="EMBL" id="MDH1439385.1"/>
    </source>
</evidence>
<dbReference type="GO" id="GO:0015969">
    <property type="term" value="P:guanosine tetraphosphate metabolic process"/>
    <property type="evidence" value="ECO:0007669"/>
    <property type="project" value="InterPro"/>
</dbReference>
<evidence type="ECO:0000259" key="2">
    <source>
        <dbReference type="SMART" id="SM00954"/>
    </source>
</evidence>
<keyword evidence="1" id="KW-0175">Coiled coil</keyword>
<name>A0AA42QRH8_ACIJO</name>